<dbReference type="EMBL" id="VEPZ02000269">
    <property type="protein sequence ID" value="KAE8728313.1"/>
    <property type="molecule type" value="Genomic_DNA"/>
</dbReference>
<gene>
    <name evidence="2" type="ORF">F3Y22_tig00004620pilonHSYRG00046</name>
</gene>
<evidence type="ECO:0000256" key="1">
    <source>
        <dbReference type="SAM" id="MobiDB-lite"/>
    </source>
</evidence>
<proteinExistence type="predicted"/>
<name>A0A6A3CGK0_HIBSY</name>
<dbReference type="PANTHER" id="PTHR46450:SF1">
    <property type="entry name" value="INACTIVE HISTONE-LYSINE N-METHYLTRANSFERASE SUVR1-RELATED"/>
    <property type="match status" value="1"/>
</dbReference>
<dbReference type="PANTHER" id="PTHR46450">
    <property type="entry name" value="INACTIVE HISTONE-LYSINE N-METHYLTRANSFERASE SUVR1-RELATED"/>
    <property type="match status" value="1"/>
</dbReference>
<accession>A0A6A3CGK0</accession>
<evidence type="ECO:0000313" key="2">
    <source>
        <dbReference type="EMBL" id="KAE8728313.1"/>
    </source>
</evidence>
<feature type="region of interest" description="Disordered" evidence="1">
    <location>
        <begin position="76"/>
        <end position="105"/>
    </location>
</feature>
<protein>
    <submittedName>
        <fullName evidence="2">Set domain protein</fullName>
    </submittedName>
</protein>
<keyword evidence="3" id="KW-1185">Reference proteome</keyword>
<sequence>MLSLKRTIVRCQNMKQTRTAMRKILKKKVLYLMRFSNVAGTIFKKPKVEEDELFPVPLQQQPLKCNVENIRTESLPASVGPVSSRPTSPAPVSPHQGGRNKGKQTVEPIPLAVQERPNPIHIYLKCMAATKERNLYHLMLLPIGMASREHLKHCALKSQHLILPINDDIPADEIPISVIHPDSLNERGFSAGDFSTAKPHWQEPPESLHADKIVGAGASASMNERHSSCDLATVPKEIPSGLEIASTPLGEVKISISYNSAIGRPNFQLPSVDELRELMEQRCLQSYKLIDPNFDVLKVLSDMCECILELATNSSNKLQDVNVIPALDILKQTRVRDVLNAVSNTQNGCFLGRMLNESFNVQCSTNVCVDNVGGKELMAVPKHGLAPDEIRWLHDAIDITRGEEKVKISWMKAVVAHALGIVSCPSSFAHVLFILGEILYIHQQVF</sequence>
<dbReference type="Proteomes" id="UP000436088">
    <property type="component" value="Unassembled WGS sequence"/>
</dbReference>
<comment type="caution">
    <text evidence="2">The sequence shown here is derived from an EMBL/GenBank/DDBJ whole genome shotgun (WGS) entry which is preliminary data.</text>
</comment>
<evidence type="ECO:0000313" key="3">
    <source>
        <dbReference type="Proteomes" id="UP000436088"/>
    </source>
</evidence>
<organism evidence="2 3">
    <name type="scientific">Hibiscus syriacus</name>
    <name type="common">Rose of Sharon</name>
    <dbReference type="NCBI Taxonomy" id="106335"/>
    <lineage>
        <taxon>Eukaryota</taxon>
        <taxon>Viridiplantae</taxon>
        <taxon>Streptophyta</taxon>
        <taxon>Embryophyta</taxon>
        <taxon>Tracheophyta</taxon>
        <taxon>Spermatophyta</taxon>
        <taxon>Magnoliopsida</taxon>
        <taxon>eudicotyledons</taxon>
        <taxon>Gunneridae</taxon>
        <taxon>Pentapetalae</taxon>
        <taxon>rosids</taxon>
        <taxon>malvids</taxon>
        <taxon>Malvales</taxon>
        <taxon>Malvaceae</taxon>
        <taxon>Malvoideae</taxon>
        <taxon>Hibiscus</taxon>
    </lineage>
</organism>
<reference evidence="2" key="1">
    <citation type="submission" date="2019-09" db="EMBL/GenBank/DDBJ databases">
        <title>Draft genome information of white flower Hibiscus syriacus.</title>
        <authorList>
            <person name="Kim Y.-M."/>
        </authorList>
    </citation>
    <scope>NUCLEOTIDE SEQUENCE [LARGE SCALE GENOMIC DNA]</scope>
    <source>
        <strain evidence="2">YM2019G1</strain>
    </source>
</reference>
<dbReference type="AlphaFoldDB" id="A0A6A3CGK0"/>